<accession>A0ABW4YV71</accession>
<reference evidence="4" key="1">
    <citation type="journal article" date="2019" name="Int. J. Syst. Evol. Microbiol.">
        <title>The Global Catalogue of Microorganisms (GCM) 10K type strain sequencing project: providing services to taxonomists for standard genome sequencing and annotation.</title>
        <authorList>
            <consortium name="The Broad Institute Genomics Platform"/>
            <consortium name="The Broad Institute Genome Sequencing Center for Infectious Disease"/>
            <person name="Wu L."/>
            <person name="Ma J."/>
        </authorList>
    </citation>
    <scope>NUCLEOTIDE SEQUENCE [LARGE SCALE GENOMIC DNA]</scope>
    <source>
        <strain evidence="4">CCM 7435</strain>
    </source>
</reference>
<dbReference type="Proteomes" id="UP001597299">
    <property type="component" value="Unassembled WGS sequence"/>
</dbReference>
<organism evidence="3 4">
    <name type="scientific">Ancylobacter oerskovii</name>
    <dbReference type="NCBI Taxonomy" id="459519"/>
    <lineage>
        <taxon>Bacteria</taxon>
        <taxon>Pseudomonadati</taxon>
        <taxon>Pseudomonadota</taxon>
        <taxon>Alphaproteobacteria</taxon>
        <taxon>Hyphomicrobiales</taxon>
        <taxon>Xanthobacteraceae</taxon>
        <taxon>Ancylobacter</taxon>
    </lineage>
</organism>
<evidence type="ECO:0000256" key="1">
    <source>
        <dbReference type="SAM" id="MobiDB-lite"/>
    </source>
</evidence>
<keyword evidence="2" id="KW-0472">Membrane</keyword>
<gene>
    <name evidence="3" type="ORF">ACFSNC_07555</name>
</gene>
<keyword evidence="2" id="KW-0812">Transmembrane</keyword>
<feature type="region of interest" description="Disordered" evidence="1">
    <location>
        <begin position="1"/>
        <end position="28"/>
    </location>
</feature>
<feature type="transmembrane region" description="Helical" evidence="2">
    <location>
        <begin position="118"/>
        <end position="137"/>
    </location>
</feature>
<proteinExistence type="predicted"/>
<keyword evidence="2" id="KW-1133">Transmembrane helix</keyword>
<dbReference type="Pfam" id="PF10097">
    <property type="entry name" value="DUF2335"/>
    <property type="match status" value="1"/>
</dbReference>
<evidence type="ECO:0000313" key="4">
    <source>
        <dbReference type="Proteomes" id="UP001597299"/>
    </source>
</evidence>
<dbReference type="InterPro" id="IPR019284">
    <property type="entry name" value="RP532"/>
</dbReference>
<evidence type="ECO:0000256" key="2">
    <source>
        <dbReference type="SAM" id="Phobius"/>
    </source>
</evidence>
<keyword evidence="4" id="KW-1185">Reference proteome</keyword>
<sequence length="143" mass="15858">MRAGRRSRNSPAKVATAPDPTKQPAPNGGHVVVHTHEEHWEGPLPSPKTMREYRDFGTDWPERIMAQWETESAHRRSYETWALRATIARDLLGQIFAGAFALSALYVATIAFREGYPAVAATIVGGTIISVVGAFLYQRNKKP</sequence>
<feature type="transmembrane region" description="Helical" evidence="2">
    <location>
        <begin position="91"/>
        <end position="112"/>
    </location>
</feature>
<dbReference type="EMBL" id="JBHUHD010000001">
    <property type="protein sequence ID" value="MFD2140246.1"/>
    <property type="molecule type" value="Genomic_DNA"/>
</dbReference>
<dbReference type="RefSeq" id="WP_378297080.1">
    <property type="nucleotide sequence ID" value="NZ_JAHBGB010000015.1"/>
</dbReference>
<comment type="caution">
    <text evidence="3">The sequence shown here is derived from an EMBL/GenBank/DDBJ whole genome shotgun (WGS) entry which is preliminary data.</text>
</comment>
<name>A0ABW4YV71_9HYPH</name>
<protein>
    <submittedName>
        <fullName evidence="3">DUF2335 domain-containing protein</fullName>
    </submittedName>
</protein>
<evidence type="ECO:0000313" key="3">
    <source>
        <dbReference type="EMBL" id="MFD2140246.1"/>
    </source>
</evidence>